<keyword evidence="7" id="KW-0597">Phosphoprotein</keyword>
<dbReference type="SUPFAM" id="SSF46579">
    <property type="entry name" value="Prefoldin"/>
    <property type="match status" value="1"/>
</dbReference>
<dbReference type="InterPro" id="IPR004127">
    <property type="entry name" value="Prefoldin_subunit_alpha"/>
</dbReference>
<evidence type="ECO:0000256" key="18">
    <source>
        <dbReference type="ARBA" id="ARBA00082683"/>
    </source>
</evidence>
<sequence length="211" mass="23914">MSESHVQKDEFPHGVRRLQEEHKKVVTGCEEQVQHWKKVETDYNSLQERLSTLPDKLSYDIMVPFGPLAFMPGKLVHTNEVTVLLGDNWFAKCSAKQAVDLAEHRKSHVRKTLDDLSKVAENFEARVGFSKELEKASGDKGEYVDIREEVKGEEEYLTKGYPPPPMCSCVLTVALITSPANEINRISCCGRRQKSIRKFITTYKAESAVLS</sequence>
<dbReference type="AlphaFoldDB" id="A0A9Q1FYI7"/>
<protein>
    <recommendedName>
        <fullName evidence="18">Protein phosphatase 1 regulatory subunit 19</fullName>
    </recommendedName>
    <alternativeName>
        <fullName evidence="17">RNA polymerase II subunit 5-mediating protein</fullName>
    </alternativeName>
</protein>
<dbReference type="GO" id="GO:0003714">
    <property type="term" value="F:transcription corepressor activity"/>
    <property type="evidence" value="ECO:0007669"/>
    <property type="project" value="TreeGrafter"/>
</dbReference>
<evidence type="ECO:0000256" key="3">
    <source>
        <dbReference type="ARBA" id="ARBA00004279"/>
    </source>
</evidence>
<keyword evidence="6" id="KW-0678">Repressor</keyword>
<evidence type="ECO:0000256" key="1">
    <source>
        <dbReference type="ARBA" id="ARBA00004123"/>
    </source>
</evidence>
<dbReference type="GO" id="GO:0000122">
    <property type="term" value="P:negative regulation of transcription by RNA polymerase II"/>
    <property type="evidence" value="ECO:0007669"/>
    <property type="project" value="TreeGrafter"/>
</dbReference>
<dbReference type="PANTHER" id="PTHR15111">
    <property type="entry name" value="RNA POLYMERASE II SUBUNIT 5-MEDIATING PROTEIN NNX3"/>
    <property type="match status" value="1"/>
</dbReference>
<keyword evidence="5" id="KW-0963">Cytoplasm</keyword>
<evidence type="ECO:0000256" key="11">
    <source>
        <dbReference type="ARBA" id="ARBA00023242"/>
    </source>
</evidence>
<accession>A0A9Q1FYI7</accession>
<evidence type="ECO:0000256" key="2">
    <source>
        <dbReference type="ARBA" id="ARBA00004173"/>
    </source>
</evidence>
<dbReference type="GO" id="GO:0004864">
    <property type="term" value="F:protein phosphatase inhibitor activity"/>
    <property type="evidence" value="ECO:0007669"/>
    <property type="project" value="UniProtKB-KW"/>
</dbReference>
<evidence type="ECO:0000256" key="16">
    <source>
        <dbReference type="ARBA" id="ARBA00064379"/>
    </source>
</evidence>
<comment type="subcellular location">
    <subcellularLocation>
        <location evidence="3">Cell projection</location>
        <location evidence="3">Dendrite</location>
    </subcellularLocation>
    <subcellularLocation>
        <location evidence="4">Cytoplasm</location>
    </subcellularLocation>
    <subcellularLocation>
        <location evidence="2">Mitochondrion</location>
    </subcellularLocation>
    <subcellularLocation>
        <location evidence="1">Nucleus</location>
    </subcellularLocation>
</comment>
<keyword evidence="12" id="KW-0650">Protein phosphatase inhibitor</keyword>
<proteinExistence type="inferred from homology"/>
<evidence type="ECO:0000256" key="12">
    <source>
        <dbReference type="ARBA" id="ARBA00023272"/>
    </source>
</evidence>
<evidence type="ECO:0000256" key="14">
    <source>
        <dbReference type="ARBA" id="ARBA00038295"/>
    </source>
</evidence>
<dbReference type="InterPro" id="IPR052255">
    <property type="entry name" value="RNA_pol_II_subunit5-mediator"/>
</dbReference>
<dbReference type="Gene3D" id="1.10.287.370">
    <property type="match status" value="1"/>
</dbReference>
<evidence type="ECO:0000256" key="4">
    <source>
        <dbReference type="ARBA" id="ARBA00004496"/>
    </source>
</evidence>
<comment type="similarity">
    <text evidence="14">Belongs to the RNA polymerase II subunit 5-mediating protein family.</text>
</comment>
<dbReference type="InterPro" id="IPR009053">
    <property type="entry name" value="Prefoldin"/>
</dbReference>
<evidence type="ECO:0000256" key="5">
    <source>
        <dbReference type="ARBA" id="ARBA00022490"/>
    </source>
</evidence>
<dbReference type="Pfam" id="PF02996">
    <property type="entry name" value="Prefoldin"/>
    <property type="match status" value="1"/>
</dbReference>
<evidence type="ECO:0000256" key="8">
    <source>
        <dbReference type="ARBA" id="ARBA00023015"/>
    </source>
</evidence>
<evidence type="ECO:0000256" key="15">
    <source>
        <dbReference type="ARBA" id="ARBA00053952"/>
    </source>
</evidence>
<evidence type="ECO:0000256" key="6">
    <source>
        <dbReference type="ARBA" id="ARBA00022491"/>
    </source>
</evidence>
<keyword evidence="8" id="KW-0805">Transcription regulation</keyword>
<dbReference type="CDD" id="cd23159">
    <property type="entry name" value="Prefoldin_URI1"/>
    <property type="match status" value="1"/>
</dbReference>
<organism evidence="19 20">
    <name type="scientific">Synaphobranchus kaupii</name>
    <name type="common">Kaup's arrowtooth eel</name>
    <dbReference type="NCBI Taxonomy" id="118154"/>
    <lineage>
        <taxon>Eukaryota</taxon>
        <taxon>Metazoa</taxon>
        <taxon>Chordata</taxon>
        <taxon>Craniata</taxon>
        <taxon>Vertebrata</taxon>
        <taxon>Euteleostomi</taxon>
        <taxon>Actinopterygii</taxon>
        <taxon>Neopterygii</taxon>
        <taxon>Teleostei</taxon>
        <taxon>Anguilliformes</taxon>
        <taxon>Synaphobranchidae</taxon>
        <taxon>Synaphobranchus</taxon>
    </lineage>
</organism>
<comment type="function">
    <text evidence="15">Plays a central role in maintaining S6K1 signaling and BAD phosphorylation under normal growth conditions thereby protecting cells from potential deleterious effects of sustained S6K1 signaling. The URI1-PPP1CC complex acts as a central component of a negative feedback mechanism that counteracts excessive S6K1 survival signaling to BAD in response to growth factors. Mediates inhibition of PPP1CC phosphatase activity in mitochondria. Coordinates the regulation of nutrient-sensitive gene expression availability in a mTOR-dependent manner. Seems to be a scaffolding protein able to assemble a prefoldin-like complex that contains PFDs and proteins with roles in transcription and ubiquitination.</text>
</comment>
<dbReference type="GO" id="GO:0030425">
    <property type="term" value="C:dendrite"/>
    <property type="evidence" value="ECO:0007669"/>
    <property type="project" value="UniProtKB-SubCell"/>
</dbReference>
<keyword evidence="11" id="KW-0539">Nucleus</keyword>
<dbReference type="GO" id="GO:0005634">
    <property type="term" value="C:nucleus"/>
    <property type="evidence" value="ECO:0007669"/>
    <property type="project" value="UniProtKB-SubCell"/>
</dbReference>
<dbReference type="OrthoDB" id="21413at2759"/>
<evidence type="ECO:0000256" key="10">
    <source>
        <dbReference type="ARBA" id="ARBA00023163"/>
    </source>
</evidence>
<name>A0A9Q1FYI7_SYNKA</name>
<evidence type="ECO:0000256" key="7">
    <source>
        <dbReference type="ARBA" id="ARBA00022553"/>
    </source>
</evidence>
<dbReference type="GO" id="GO:0005739">
    <property type="term" value="C:mitochondrion"/>
    <property type="evidence" value="ECO:0007669"/>
    <property type="project" value="UniProtKB-SubCell"/>
</dbReference>
<comment type="caution">
    <text evidence="19">The sequence shown here is derived from an EMBL/GenBank/DDBJ whole genome shotgun (WGS) entry which is preliminary data.</text>
</comment>
<evidence type="ECO:0000256" key="17">
    <source>
        <dbReference type="ARBA" id="ARBA00078910"/>
    </source>
</evidence>
<comment type="subunit">
    <text evidence="16">Homodimer. Component of the PAQosome complex which is responsible for the biogenesis of several protein complexes and which consists of R2TP complex members RUVBL1, RUVBL2, RPAP3 and PIH1D1, URI complex members PFDN2, PFDN6, PDRG1, UXT and URI1 as well as ASDURF, POLR2E and DNAAF10/WDR92. Interacts with POLR2E/RPB5, RUVBL2 and RUVBL1. Interacts with PFDN2, PFDN4 and STAP1; the interactions are phosphorylation-dependent and occur in a growth-dependent manner in the mitochondrion. Interacts with UXT. Interacts with PPP1CC; the interaction is phosphorylation-dependent and occurs in a growth factor-dependent manner. Interacts (via the middle C-terminal region) with GTF2F1 and GTF2F2. Interacts with DMAP1. Interacts with TSC1 and TSC2. Interacts with PRPF8 and EFTUD2 in a ZNHIT2-dependent manner.</text>
</comment>
<dbReference type="GO" id="GO:0003682">
    <property type="term" value="F:chromatin binding"/>
    <property type="evidence" value="ECO:0007669"/>
    <property type="project" value="TreeGrafter"/>
</dbReference>
<dbReference type="Proteomes" id="UP001152622">
    <property type="component" value="Chromosome 3"/>
</dbReference>
<keyword evidence="20" id="KW-1185">Reference proteome</keyword>
<reference evidence="19" key="1">
    <citation type="journal article" date="2023" name="Science">
        <title>Genome structures resolve the early diversification of teleost fishes.</title>
        <authorList>
            <person name="Parey E."/>
            <person name="Louis A."/>
            <person name="Montfort J."/>
            <person name="Bouchez O."/>
            <person name="Roques C."/>
            <person name="Iampietro C."/>
            <person name="Lluch J."/>
            <person name="Castinel A."/>
            <person name="Donnadieu C."/>
            <person name="Desvignes T."/>
            <person name="Floi Bucao C."/>
            <person name="Jouanno E."/>
            <person name="Wen M."/>
            <person name="Mejri S."/>
            <person name="Dirks R."/>
            <person name="Jansen H."/>
            <person name="Henkel C."/>
            <person name="Chen W.J."/>
            <person name="Zahm M."/>
            <person name="Cabau C."/>
            <person name="Klopp C."/>
            <person name="Thompson A.W."/>
            <person name="Robinson-Rechavi M."/>
            <person name="Braasch I."/>
            <person name="Lecointre G."/>
            <person name="Bobe J."/>
            <person name="Postlethwait J.H."/>
            <person name="Berthelot C."/>
            <person name="Roest Crollius H."/>
            <person name="Guiguen Y."/>
        </authorList>
    </citation>
    <scope>NUCLEOTIDE SEQUENCE</scope>
    <source>
        <strain evidence="19">WJC10195</strain>
    </source>
</reference>
<evidence type="ECO:0000256" key="9">
    <source>
        <dbReference type="ARBA" id="ARBA00023128"/>
    </source>
</evidence>
<evidence type="ECO:0000313" key="20">
    <source>
        <dbReference type="Proteomes" id="UP001152622"/>
    </source>
</evidence>
<evidence type="ECO:0000313" key="19">
    <source>
        <dbReference type="EMBL" id="KAJ8369927.1"/>
    </source>
</evidence>
<keyword evidence="9" id="KW-0496">Mitochondrion</keyword>
<evidence type="ECO:0000256" key="13">
    <source>
        <dbReference type="ARBA" id="ARBA00023273"/>
    </source>
</evidence>
<dbReference type="FunFam" id="1.10.287.370:FF:000008">
    <property type="entry name" value="unconventional prefoldin RPB5 interactor 1"/>
    <property type="match status" value="1"/>
</dbReference>
<keyword evidence="13" id="KW-0966">Cell projection</keyword>
<keyword evidence="10" id="KW-0804">Transcription</keyword>
<dbReference type="PANTHER" id="PTHR15111:SF0">
    <property type="entry name" value="UNCONVENTIONAL PREFOLDIN RPB5 INTERACTOR 1"/>
    <property type="match status" value="1"/>
</dbReference>
<gene>
    <name evidence="19" type="ORF">SKAU_G00099550</name>
</gene>
<dbReference type="EMBL" id="JAINUF010000003">
    <property type="protein sequence ID" value="KAJ8369927.1"/>
    <property type="molecule type" value="Genomic_DNA"/>
</dbReference>